<dbReference type="SMART" id="SM00072">
    <property type="entry name" value="GuKc"/>
    <property type="match status" value="1"/>
</dbReference>
<dbReference type="InterPro" id="IPR020590">
    <property type="entry name" value="Guanylate_kinase_CS"/>
</dbReference>
<comment type="subcellular location">
    <subcellularLocation>
        <location evidence="1">Membrane</location>
        <topology evidence="1">Peripheral membrane protein</topology>
    </subcellularLocation>
</comment>
<dbReference type="PROSITE" id="PS50052">
    <property type="entry name" value="GUANYLATE_KINASE_2"/>
    <property type="match status" value="1"/>
</dbReference>
<reference evidence="7" key="2">
    <citation type="submission" date="2017-10" db="EMBL/GenBank/DDBJ databases">
        <title>Ladona fulva Genome sequencing and assembly.</title>
        <authorList>
            <person name="Murali S."/>
            <person name="Richards S."/>
            <person name="Bandaranaike D."/>
            <person name="Bellair M."/>
            <person name="Blankenburg K."/>
            <person name="Chao H."/>
            <person name="Dinh H."/>
            <person name="Doddapaneni H."/>
            <person name="Dugan-Rocha S."/>
            <person name="Elkadiri S."/>
            <person name="Gnanaolivu R."/>
            <person name="Hernandez B."/>
            <person name="Skinner E."/>
            <person name="Javaid M."/>
            <person name="Lee S."/>
            <person name="Li M."/>
            <person name="Ming W."/>
            <person name="Munidasa M."/>
            <person name="Muniz J."/>
            <person name="Nguyen L."/>
            <person name="Hughes D."/>
            <person name="Osuji N."/>
            <person name="Pu L.-L."/>
            <person name="Puazo M."/>
            <person name="Qu C."/>
            <person name="Quiroz J."/>
            <person name="Raj R."/>
            <person name="Weissenberger G."/>
            <person name="Xin Y."/>
            <person name="Zou X."/>
            <person name="Han Y."/>
            <person name="Worley K."/>
            <person name="Muzny D."/>
            <person name="Gibbs R."/>
        </authorList>
    </citation>
    <scope>NUCLEOTIDE SEQUENCE</scope>
    <source>
        <strain evidence="7">Sampled in the wild</strain>
    </source>
</reference>
<dbReference type="EMBL" id="KZ308707">
    <property type="protein sequence ID" value="KAG8233311.1"/>
    <property type="molecule type" value="Genomic_DNA"/>
</dbReference>
<dbReference type="InterPro" id="IPR008145">
    <property type="entry name" value="GK/Ca_channel_bsu"/>
</dbReference>
<name>A0A8K0KDT7_LADFU</name>
<feature type="domain" description="WW" evidence="5">
    <location>
        <begin position="264"/>
        <end position="297"/>
    </location>
</feature>
<dbReference type="Proteomes" id="UP000792457">
    <property type="component" value="Unassembled WGS sequence"/>
</dbReference>
<accession>A0A8K0KDT7</accession>
<evidence type="ECO:0000256" key="2">
    <source>
        <dbReference type="ARBA" id="ARBA00022737"/>
    </source>
</evidence>
<dbReference type="GO" id="GO:0016020">
    <property type="term" value="C:membrane"/>
    <property type="evidence" value="ECO:0007669"/>
    <property type="project" value="UniProtKB-SubCell"/>
</dbReference>
<evidence type="ECO:0000256" key="4">
    <source>
        <dbReference type="SAM" id="MobiDB-lite"/>
    </source>
</evidence>
<evidence type="ECO:0000313" key="7">
    <source>
        <dbReference type="EMBL" id="KAG8233311.1"/>
    </source>
</evidence>
<dbReference type="PANTHER" id="PTHR10316">
    <property type="entry name" value="MEMBRANE ASSOCIATED GUANYLATE KINASE-RELATED"/>
    <property type="match status" value="1"/>
</dbReference>
<feature type="compositionally biased region" description="Polar residues" evidence="4">
    <location>
        <begin position="182"/>
        <end position="199"/>
    </location>
</feature>
<dbReference type="GO" id="GO:0005737">
    <property type="term" value="C:cytoplasm"/>
    <property type="evidence" value="ECO:0007669"/>
    <property type="project" value="TreeGrafter"/>
</dbReference>
<dbReference type="InterPro" id="IPR027417">
    <property type="entry name" value="P-loop_NTPase"/>
</dbReference>
<keyword evidence="8" id="KW-1185">Reference proteome</keyword>
<feature type="domain" description="WW" evidence="5">
    <location>
        <begin position="217"/>
        <end position="250"/>
    </location>
</feature>
<dbReference type="OrthoDB" id="66881at2759"/>
<feature type="compositionally biased region" description="Low complexity" evidence="4">
    <location>
        <begin position="124"/>
        <end position="133"/>
    </location>
</feature>
<dbReference type="InterPro" id="IPR036020">
    <property type="entry name" value="WW_dom_sf"/>
</dbReference>
<dbReference type="PROSITE" id="PS01159">
    <property type="entry name" value="WW_DOMAIN_1"/>
    <property type="match status" value="1"/>
</dbReference>
<dbReference type="Gene3D" id="3.30.63.10">
    <property type="entry name" value="Guanylate Kinase phosphate binding domain"/>
    <property type="match status" value="1"/>
</dbReference>
<proteinExistence type="predicted"/>
<feature type="non-terminal residue" evidence="7">
    <location>
        <position position="307"/>
    </location>
</feature>
<dbReference type="Pfam" id="PF00625">
    <property type="entry name" value="Guanylate_kin"/>
    <property type="match status" value="1"/>
</dbReference>
<dbReference type="SUPFAM" id="SSF52540">
    <property type="entry name" value="P-loop containing nucleoside triphosphate hydrolases"/>
    <property type="match status" value="1"/>
</dbReference>
<feature type="domain" description="Guanylate kinase-like" evidence="6">
    <location>
        <begin position="1"/>
        <end position="112"/>
    </location>
</feature>
<organism evidence="7 8">
    <name type="scientific">Ladona fulva</name>
    <name type="common">Scarce chaser dragonfly</name>
    <name type="synonym">Libellula fulva</name>
    <dbReference type="NCBI Taxonomy" id="123851"/>
    <lineage>
        <taxon>Eukaryota</taxon>
        <taxon>Metazoa</taxon>
        <taxon>Ecdysozoa</taxon>
        <taxon>Arthropoda</taxon>
        <taxon>Hexapoda</taxon>
        <taxon>Insecta</taxon>
        <taxon>Pterygota</taxon>
        <taxon>Palaeoptera</taxon>
        <taxon>Odonata</taxon>
        <taxon>Epiprocta</taxon>
        <taxon>Anisoptera</taxon>
        <taxon>Libelluloidea</taxon>
        <taxon>Libellulidae</taxon>
        <taxon>Ladona</taxon>
    </lineage>
</organism>
<evidence type="ECO:0000256" key="3">
    <source>
        <dbReference type="ARBA" id="ARBA00023136"/>
    </source>
</evidence>
<evidence type="ECO:0000313" key="8">
    <source>
        <dbReference type="Proteomes" id="UP000792457"/>
    </source>
</evidence>
<keyword evidence="3" id="KW-0472">Membrane</keyword>
<dbReference type="AlphaFoldDB" id="A0A8K0KDT7"/>
<protein>
    <submittedName>
        <fullName evidence="7">Uncharacterized protein</fullName>
    </submittedName>
</protein>
<gene>
    <name evidence="7" type="ORF">J437_LFUL013781</name>
</gene>
<evidence type="ECO:0000259" key="5">
    <source>
        <dbReference type="PROSITE" id="PS50020"/>
    </source>
</evidence>
<sequence>MRQFLNTRFQKGSVDHDLQNTIRDNLYLRTVPVTTRTPREGEVNGVDYTFLTPDEFMALERSGNLLESGVYEVVATLAYCLKLPLDRRLVYSNLYNNIVIIGTRFAGNHYGTPKPSKEPPVSPPQSSGSNPNLGPGGFVGLFPGAHPSSEGKRKRNRSNVEAMAAKSMEPEPVGEGRIMGETGSNSGDQQHSPPTSGSPPNYLHSGECPESPHADLGPLPPNWEKAYTERGEVYFIDHNSGTSHWLDPRLSKFQKKSLEECLDDELPYGWEKIDDPHYGTYYIDHVNRRTQYENPVIQAKRAAQGGG</sequence>
<dbReference type="Gene3D" id="2.20.70.10">
    <property type="match status" value="2"/>
</dbReference>
<dbReference type="InterPro" id="IPR008144">
    <property type="entry name" value="Guanylate_kin-like_dom"/>
</dbReference>
<dbReference type="PANTHER" id="PTHR10316:SF40">
    <property type="entry name" value="LD27118P"/>
    <property type="match status" value="1"/>
</dbReference>
<feature type="region of interest" description="Disordered" evidence="4">
    <location>
        <begin position="111"/>
        <end position="223"/>
    </location>
</feature>
<evidence type="ECO:0000259" key="6">
    <source>
        <dbReference type="PROSITE" id="PS50052"/>
    </source>
</evidence>
<dbReference type="SUPFAM" id="SSF51045">
    <property type="entry name" value="WW domain"/>
    <property type="match status" value="2"/>
</dbReference>
<keyword evidence="2" id="KW-0677">Repeat</keyword>
<dbReference type="SMART" id="SM00456">
    <property type="entry name" value="WW"/>
    <property type="match status" value="2"/>
</dbReference>
<dbReference type="InterPro" id="IPR001202">
    <property type="entry name" value="WW_dom"/>
</dbReference>
<dbReference type="Pfam" id="PF00397">
    <property type="entry name" value="WW"/>
    <property type="match status" value="2"/>
</dbReference>
<dbReference type="CDD" id="cd00201">
    <property type="entry name" value="WW"/>
    <property type="match status" value="2"/>
</dbReference>
<evidence type="ECO:0000256" key="1">
    <source>
        <dbReference type="ARBA" id="ARBA00004170"/>
    </source>
</evidence>
<dbReference type="FunFam" id="2.20.70.10:FF:000001">
    <property type="entry name" value="Membrane-associated guanylate kinase, WW and PDZ domain-containing protein 1"/>
    <property type="match status" value="1"/>
</dbReference>
<dbReference type="GO" id="GO:0007165">
    <property type="term" value="P:signal transduction"/>
    <property type="evidence" value="ECO:0007669"/>
    <property type="project" value="TreeGrafter"/>
</dbReference>
<reference evidence="7" key="1">
    <citation type="submission" date="2013-04" db="EMBL/GenBank/DDBJ databases">
        <authorList>
            <person name="Qu J."/>
            <person name="Murali S.C."/>
            <person name="Bandaranaike D."/>
            <person name="Bellair M."/>
            <person name="Blankenburg K."/>
            <person name="Chao H."/>
            <person name="Dinh H."/>
            <person name="Doddapaneni H."/>
            <person name="Downs B."/>
            <person name="Dugan-Rocha S."/>
            <person name="Elkadiri S."/>
            <person name="Gnanaolivu R.D."/>
            <person name="Hernandez B."/>
            <person name="Javaid M."/>
            <person name="Jayaseelan J.C."/>
            <person name="Lee S."/>
            <person name="Li M."/>
            <person name="Ming W."/>
            <person name="Munidasa M."/>
            <person name="Muniz J."/>
            <person name="Nguyen L."/>
            <person name="Ongeri F."/>
            <person name="Osuji N."/>
            <person name="Pu L.-L."/>
            <person name="Puazo M."/>
            <person name="Qu C."/>
            <person name="Quiroz J."/>
            <person name="Raj R."/>
            <person name="Weissenberger G."/>
            <person name="Xin Y."/>
            <person name="Zou X."/>
            <person name="Han Y."/>
            <person name="Richards S."/>
            <person name="Worley K."/>
            <person name="Muzny D."/>
            <person name="Gibbs R."/>
        </authorList>
    </citation>
    <scope>NUCLEOTIDE SEQUENCE</scope>
    <source>
        <strain evidence="7">Sampled in the wild</strain>
    </source>
</reference>
<dbReference type="PROSITE" id="PS50020">
    <property type="entry name" value="WW_DOMAIN_2"/>
    <property type="match status" value="2"/>
</dbReference>
<comment type="caution">
    <text evidence="7">The sequence shown here is derived from an EMBL/GenBank/DDBJ whole genome shotgun (WGS) entry which is preliminary data.</text>
</comment>
<dbReference type="PROSITE" id="PS00856">
    <property type="entry name" value="GUANYLATE_KINASE_1"/>
    <property type="match status" value="1"/>
</dbReference>